<dbReference type="PANTHER" id="PTHR11669:SF8">
    <property type="entry name" value="DNA POLYMERASE III SUBUNIT DELTA"/>
    <property type="match status" value="1"/>
</dbReference>
<keyword evidence="2" id="KW-1185">Reference proteome</keyword>
<dbReference type="EMBL" id="CP001034">
    <property type="protein sequence ID" value="ACB83637.1"/>
    <property type="molecule type" value="Genomic_DNA"/>
</dbReference>
<dbReference type="InterPro" id="IPR004622">
    <property type="entry name" value="DNA_pol_HolB"/>
</dbReference>
<reference evidence="1 2" key="1">
    <citation type="submission" date="2008-04" db="EMBL/GenBank/DDBJ databases">
        <title>Complete sequence of chromosome of Natranaerobius thermophilus JW/NM-WN-LF.</title>
        <authorList>
            <consortium name="US DOE Joint Genome Institute"/>
            <person name="Copeland A."/>
            <person name="Lucas S."/>
            <person name="Lapidus A."/>
            <person name="Glavina del Rio T."/>
            <person name="Dalin E."/>
            <person name="Tice H."/>
            <person name="Bruce D."/>
            <person name="Goodwin L."/>
            <person name="Pitluck S."/>
            <person name="Chertkov O."/>
            <person name="Brettin T."/>
            <person name="Detter J.C."/>
            <person name="Han C."/>
            <person name="Kuske C.R."/>
            <person name="Schmutz J."/>
            <person name="Larimer F."/>
            <person name="Land M."/>
            <person name="Hauser L."/>
            <person name="Kyrpides N."/>
            <person name="Lykidis A."/>
            <person name="Mesbah N.M."/>
            <person name="Wiegel J."/>
        </authorList>
    </citation>
    <scope>NUCLEOTIDE SEQUENCE [LARGE SCALE GENOMIC DNA]</scope>
    <source>
        <strain evidence="2">ATCC BAA-1301 / DSM 18059 / JW/NM-WN-LF</strain>
    </source>
</reference>
<proteinExistence type="predicted"/>
<sequence length="320" mass="36328">METTQETINFQTWSFDKFIGQEKIVKNLLRQLTSGNTGHAYMFVGPEGQGKGSLARIFAAGLLCESVDENSGPCGICYSCSKLKKSIHPDLVTIGSESKSIKIEEVRKVKQYINYRPTDSKKKIYLIESAENMTREGANSILKMLEEPPEYVVFLLTVNELERMLPTVISRCQIHQFLPLTEEQLYKALSNRTHASQEQLELAVSLSGGMIGRGLAILQDESYYDMIKKAHSFVEKFEKLTLPELLDWAEKIDSMDNCEEFLELLNIVFKQKLSENQTSDSINKLARIMEIILETKGQLLTNVNRLLALEAMMVKIKEVD</sequence>
<dbReference type="GO" id="GO:0003887">
    <property type="term" value="F:DNA-directed DNA polymerase activity"/>
    <property type="evidence" value="ECO:0007669"/>
    <property type="project" value="UniProtKB-KW"/>
</dbReference>
<dbReference type="OrthoDB" id="9810148at2"/>
<dbReference type="InterPro" id="IPR027417">
    <property type="entry name" value="P-loop_NTPase"/>
</dbReference>
<dbReference type="InParanoid" id="B2A325"/>
<dbReference type="Pfam" id="PF13177">
    <property type="entry name" value="DNA_pol3_delta2"/>
    <property type="match status" value="1"/>
</dbReference>
<protein>
    <submittedName>
        <fullName evidence="1">DNA-directed DNA polymerase</fullName>
        <ecNumber evidence="1">2.7.7.7</ecNumber>
    </submittedName>
</protein>
<dbReference type="KEGG" id="nth:Nther_0038"/>
<evidence type="ECO:0000313" key="2">
    <source>
        <dbReference type="Proteomes" id="UP000001683"/>
    </source>
</evidence>
<dbReference type="GO" id="GO:0006261">
    <property type="term" value="P:DNA-templated DNA replication"/>
    <property type="evidence" value="ECO:0007669"/>
    <property type="project" value="TreeGrafter"/>
</dbReference>
<gene>
    <name evidence="1" type="ordered locus">Nther_0038</name>
</gene>
<dbReference type="RefSeq" id="WP_012446528.1">
    <property type="nucleotide sequence ID" value="NC_010718.1"/>
</dbReference>
<dbReference type="Gene3D" id="3.40.50.300">
    <property type="entry name" value="P-loop containing nucleotide triphosphate hydrolases"/>
    <property type="match status" value="1"/>
</dbReference>
<dbReference type="STRING" id="457570.Nther_0038"/>
<dbReference type="PANTHER" id="PTHR11669">
    <property type="entry name" value="REPLICATION FACTOR C / DNA POLYMERASE III GAMMA-TAU SUBUNIT"/>
    <property type="match status" value="1"/>
</dbReference>
<dbReference type="Proteomes" id="UP000001683">
    <property type="component" value="Chromosome"/>
</dbReference>
<reference evidence="1 2" key="2">
    <citation type="journal article" date="2011" name="J. Bacteriol.">
        <title>Complete genome sequence of the anaerobic, halophilic alkalithermophile Natranaerobius thermophilus JW/NM-WN-LF.</title>
        <authorList>
            <person name="Zhao B."/>
            <person name="Mesbah N.M."/>
            <person name="Dalin E."/>
            <person name="Goodwin L."/>
            <person name="Nolan M."/>
            <person name="Pitluck S."/>
            <person name="Chertkov O."/>
            <person name="Brettin T.S."/>
            <person name="Han J."/>
            <person name="Larimer F.W."/>
            <person name="Land M.L."/>
            <person name="Hauser L."/>
            <person name="Kyrpides N."/>
            <person name="Wiegel J."/>
        </authorList>
    </citation>
    <scope>NUCLEOTIDE SEQUENCE [LARGE SCALE GENOMIC DNA]</scope>
    <source>
        <strain evidence="2">ATCC BAA-1301 / DSM 18059 / JW/NM-WN-LF</strain>
    </source>
</reference>
<dbReference type="AlphaFoldDB" id="B2A325"/>
<accession>B2A325</accession>
<dbReference type="NCBIfam" id="TIGR00678">
    <property type="entry name" value="holB"/>
    <property type="match status" value="1"/>
</dbReference>
<keyword evidence="1" id="KW-0239">DNA-directed DNA polymerase</keyword>
<dbReference type="HOGENOM" id="CLU_006229_4_5_9"/>
<dbReference type="eggNOG" id="COG2812">
    <property type="taxonomic scope" value="Bacteria"/>
</dbReference>
<keyword evidence="1" id="KW-0548">Nucleotidyltransferase</keyword>
<dbReference type="EC" id="2.7.7.7" evidence="1"/>
<keyword evidence="1" id="KW-0808">Transferase</keyword>
<name>B2A325_NATTJ</name>
<dbReference type="InterPro" id="IPR050238">
    <property type="entry name" value="DNA_Rep/Repair_Clamp_Loader"/>
</dbReference>
<dbReference type="FunCoup" id="B2A325">
    <property type="interactions" value="135"/>
</dbReference>
<dbReference type="SUPFAM" id="SSF52540">
    <property type="entry name" value="P-loop containing nucleoside triphosphate hydrolases"/>
    <property type="match status" value="1"/>
</dbReference>
<dbReference type="GO" id="GO:0008408">
    <property type="term" value="F:3'-5' exonuclease activity"/>
    <property type="evidence" value="ECO:0007669"/>
    <property type="project" value="InterPro"/>
</dbReference>
<evidence type="ECO:0000313" key="1">
    <source>
        <dbReference type="EMBL" id="ACB83637.1"/>
    </source>
</evidence>
<organism evidence="1 2">
    <name type="scientific">Natranaerobius thermophilus (strain ATCC BAA-1301 / DSM 18059 / JW/NM-WN-LF)</name>
    <dbReference type="NCBI Taxonomy" id="457570"/>
    <lineage>
        <taxon>Bacteria</taxon>
        <taxon>Bacillati</taxon>
        <taxon>Bacillota</taxon>
        <taxon>Clostridia</taxon>
        <taxon>Natranaerobiales</taxon>
        <taxon>Natranaerobiaceae</taxon>
        <taxon>Natranaerobius</taxon>
    </lineage>
</organism>